<dbReference type="RefSeq" id="WP_154565392.1">
    <property type="nucleotide sequence ID" value="NZ_VOSW01000071.1"/>
</dbReference>
<comment type="caution">
    <text evidence="1">The sequence shown here is derived from an EMBL/GenBank/DDBJ whole genome shotgun (WGS) entry which is preliminary data.</text>
</comment>
<gene>
    <name evidence="1" type="ORF">FSO04_30825</name>
</gene>
<dbReference type="OrthoDB" id="7002638at2"/>
<dbReference type="AlphaFoldDB" id="A0A6N6W976"/>
<evidence type="ECO:0000313" key="2">
    <source>
        <dbReference type="Proteomes" id="UP000463700"/>
    </source>
</evidence>
<protein>
    <submittedName>
        <fullName evidence="1">Uncharacterized protein</fullName>
    </submittedName>
</protein>
<evidence type="ECO:0000313" key="1">
    <source>
        <dbReference type="EMBL" id="KAE8756100.1"/>
    </source>
</evidence>
<dbReference type="EMBL" id="VOSW01000071">
    <property type="protein sequence ID" value="KAE8756100.1"/>
    <property type="molecule type" value="Genomic_DNA"/>
</dbReference>
<dbReference type="Proteomes" id="UP000463700">
    <property type="component" value="Unassembled WGS sequence"/>
</dbReference>
<proteinExistence type="predicted"/>
<accession>A0A6N6W976</accession>
<sequence>MATSLDLGDEEHVRLLYSYPNNFNEVGFLKQTLEETIEIWVGWTLKRDGFTGAATVAILGGRVMLTLSGDGEGAYGQLLPDYLAAGALALQGSIALNGASKWRYNWRFLLPHGLAMVRHRSIQLLHFPPDYVLEKDQDYLNAHTTTRWASLLVENGAVEADTMQYQTIIDIAPIAAPSDAGRDLQGIYDSYTGYITDLMKLWLPRTDGSVRPMVAFGAPVKQWLKSVYGIDLAVLTTKPLQVNGGPLVQVLGSNHPSFIYNAAKQQPDEPPQTPEALLQRSMRIMQQDLIAAGWQVAMAASPNADPNQVLAAATARWSDPAQQGHICELTYVQAFNKTPADAKQLCALLPTPHPTLFSAPAGLTQLAALDQEIDRLRESLGALDGREPDQISDA</sequence>
<name>A0A6N6W976_9BURK</name>
<organism evidence="1 2">
    <name type="scientific">Paraburkholderia madseniana</name>
    <dbReference type="NCBI Taxonomy" id="2599607"/>
    <lineage>
        <taxon>Bacteria</taxon>
        <taxon>Pseudomonadati</taxon>
        <taxon>Pseudomonadota</taxon>
        <taxon>Betaproteobacteria</taxon>
        <taxon>Burkholderiales</taxon>
        <taxon>Burkholderiaceae</taxon>
        <taxon>Paraburkholderia</taxon>
    </lineage>
</organism>
<reference evidence="1 2" key="1">
    <citation type="journal article" date="2020" name="Int. J. Syst. Evol. Microbiol.">
        <title>Paraburkholderia madseniana sp. nov., a phenolic acid-degrading bacterium isolated from acidic forest soil.</title>
        <authorList>
            <person name="Wilhelm R.C."/>
            <person name="Murphy S.J.L."/>
            <person name="Feriancek N.M."/>
            <person name="Karasz D.C."/>
            <person name="DeRito C.M."/>
            <person name="Newman J.D."/>
            <person name="Buckley D.H."/>
        </authorList>
    </citation>
    <scope>NUCLEOTIDE SEQUENCE [LARGE SCALE GENOMIC DNA]</scope>
    <source>
        <strain evidence="1 2">RP11</strain>
    </source>
</reference>